<organism evidence="2 4">
    <name type="scientific">Mycobacterium celatum</name>
    <dbReference type="NCBI Taxonomy" id="28045"/>
    <lineage>
        <taxon>Bacteria</taxon>
        <taxon>Bacillati</taxon>
        <taxon>Actinomycetota</taxon>
        <taxon>Actinomycetes</taxon>
        <taxon>Mycobacteriales</taxon>
        <taxon>Mycobacteriaceae</taxon>
        <taxon>Mycobacterium</taxon>
    </lineage>
</organism>
<dbReference type="Proteomes" id="UP000193907">
    <property type="component" value="Unassembled WGS sequence"/>
</dbReference>
<comment type="caution">
    <text evidence="2">The sequence shown here is derived from an EMBL/GenBank/DDBJ whole genome shotgun (WGS) entry which is preliminary data.</text>
</comment>
<dbReference type="Pfam" id="PF26327">
    <property type="entry name" value="LpqS"/>
    <property type="match status" value="1"/>
</dbReference>
<dbReference type="Proteomes" id="UP000230971">
    <property type="component" value="Unassembled WGS sequence"/>
</dbReference>
<dbReference type="AlphaFoldDB" id="A0A1X1RNA2"/>
<evidence type="ECO:0000313" key="2">
    <source>
        <dbReference type="EMBL" id="ORV10143.1"/>
    </source>
</evidence>
<dbReference type="EMBL" id="PDKV01000040">
    <property type="protein sequence ID" value="PIB74361.1"/>
    <property type="molecule type" value="Genomic_DNA"/>
</dbReference>
<proteinExistence type="predicted"/>
<keyword evidence="4" id="KW-1185">Reference proteome</keyword>
<evidence type="ECO:0000256" key="1">
    <source>
        <dbReference type="SAM" id="Phobius"/>
    </source>
</evidence>
<name>A0A1X1RNA2_MYCCE</name>
<dbReference type="EMBL" id="LQOM01000036">
    <property type="protein sequence ID" value="ORV10143.1"/>
    <property type="molecule type" value="Genomic_DNA"/>
</dbReference>
<gene>
    <name evidence="2" type="ORF">AWB95_16310</name>
    <name evidence="3" type="ORF">CQY23_21750</name>
</gene>
<dbReference type="RefSeq" id="WP_062541282.1">
    <property type="nucleotide sequence ID" value="NZ_BBUN01000362.1"/>
</dbReference>
<feature type="transmembrane region" description="Helical" evidence="1">
    <location>
        <begin position="12"/>
        <end position="34"/>
    </location>
</feature>
<evidence type="ECO:0000313" key="3">
    <source>
        <dbReference type="EMBL" id="PIB74361.1"/>
    </source>
</evidence>
<reference evidence="2 4" key="1">
    <citation type="submission" date="2016-01" db="EMBL/GenBank/DDBJ databases">
        <title>The new phylogeny of the genus Mycobacterium.</title>
        <authorList>
            <person name="Tarcisio F."/>
            <person name="Conor M."/>
            <person name="Antonella G."/>
            <person name="Elisabetta G."/>
            <person name="Giulia F.S."/>
            <person name="Sara T."/>
            <person name="Anna F."/>
            <person name="Clotilde B."/>
            <person name="Roberto B."/>
            <person name="Veronica D.S."/>
            <person name="Fabio R."/>
            <person name="Monica P."/>
            <person name="Olivier J."/>
            <person name="Enrico T."/>
            <person name="Nicola S."/>
        </authorList>
    </citation>
    <scope>NUCLEOTIDE SEQUENCE [LARGE SCALE GENOMIC DNA]</scope>
    <source>
        <strain evidence="2 4">DSM 44243</strain>
    </source>
</reference>
<keyword evidence="1" id="KW-0812">Transmembrane</keyword>
<keyword evidence="1" id="KW-0472">Membrane</keyword>
<evidence type="ECO:0000313" key="4">
    <source>
        <dbReference type="Proteomes" id="UP000193907"/>
    </source>
</evidence>
<protein>
    <submittedName>
        <fullName evidence="2">Uncharacterized protein</fullName>
    </submittedName>
</protein>
<reference evidence="3 5" key="2">
    <citation type="journal article" date="2017" name="Infect. Genet. Evol.">
        <title>The new phylogeny of the genus Mycobacterium: The old and the news.</title>
        <authorList>
            <person name="Tortoli E."/>
            <person name="Fedrizzi T."/>
            <person name="Meehan C.J."/>
            <person name="Trovato A."/>
            <person name="Grottola A."/>
            <person name="Giacobazzi E."/>
            <person name="Serpini G.F."/>
            <person name="Tagliazucchi S."/>
            <person name="Fabio A."/>
            <person name="Bettua C."/>
            <person name="Bertorelli R."/>
            <person name="Frascaro F."/>
            <person name="De Sanctis V."/>
            <person name="Pecorari M."/>
            <person name="Jousson O."/>
            <person name="Segata N."/>
            <person name="Cirillo D.M."/>
        </authorList>
    </citation>
    <scope>NUCLEOTIDE SEQUENCE [LARGE SCALE GENOMIC DNA]</scope>
    <source>
        <strain evidence="3 5">NCTC 12882</strain>
    </source>
</reference>
<dbReference type="InterPro" id="IPR058714">
    <property type="entry name" value="LpqS"/>
</dbReference>
<evidence type="ECO:0000313" key="5">
    <source>
        <dbReference type="Proteomes" id="UP000230971"/>
    </source>
</evidence>
<dbReference type="STRING" id="28045.AWB95_16310"/>
<sequence>MTFSDRPRPRWWRSAIAVVVAICTLVAVVGYGLVRFEFAESAPPPSVVALLAADDAERAETDHGSSPVAQKAFDAIALHRALPPRLRSMPLWRWSSLSISLPAGWSRFGAAHPGAPPTSLAGQQLLTQFCIARR</sequence>
<keyword evidence="1" id="KW-1133">Transmembrane helix</keyword>
<accession>A0A1X1RNA2</accession>
<dbReference type="OrthoDB" id="4747219at2"/>